<evidence type="ECO:0000313" key="3">
    <source>
        <dbReference type="EMBL" id="TSB30452.1"/>
    </source>
</evidence>
<dbReference type="Proteomes" id="UP000320888">
    <property type="component" value="Unassembled WGS sequence"/>
</dbReference>
<dbReference type="EMBL" id="VKLS01000518">
    <property type="protein sequence ID" value="TSB30452.1"/>
    <property type="molecule type" value="Genomic_DNA"/>
</dbReference>
<dbReference type="InterPro" id="IPR042099">
    <property type="entry name" value="ANL_N_sf"/>
</dbReference>
<evidence type="ECO:0000259" key="1">
    <source>
        <dbReference type="Pfam" id="PF00501"/>
    </source>
</evidence>
<dbReference type="PROSITE" id="PS00455">
    <property type="entry name" value="AMP_BINDING"/>
    <property type="match status" value="1"/>
</dbReference>
<dbReference type="InterPro" id="IPR020845">
    <property type="entry name" value="AMP-binding_CS"/>
</dbReference>
<dbReference type="InterPro" id="IPR025110">
    <property type="entry name" value="AMP-bd_C"/>
</dbReference>
<name>A0A553YMK9_9ACTN</name>
<dbReference type="CDD" id="cd04433">
    <property type="entry name" value="AFD_class_I"/>
    <property type="match status" value="1"/>
</dbReference>
<accession>A0A553YMK9</accession>
<dbReference type="Pfam" id="PF13193">
    <property type="entry name" value="AMP-binding_C"/>
    <property type="match status" value="1"/>
</dbReference>
<keyword evidence="4" id="KW-1185">Reference proteome</keyword>
<dbReference type="InterPro" id="IPR045851">
    <property type="entry name" value="AMP-bd_C_sf"/>
</dbReference>
<dbReference type="PANTHER" id="PTHR43767">
    <property type="entry name" value="LONG-CHAIN-FATTY-ACID--COA LIGASE"/>
    <property type="match status" value="1"/>
</dbReference>
<gene>
    <name evidence="3" type="ORF">FNZ23_26170</name>
</gene>
<dbReference type="Gene3D" id="3.40.50.12780">
    <property type="entry name" value="N-terminal domain of ligase-like"/>
    <property type="match status" value="1"/>
</dbReference>
<dbReference type="OrthoDB" id="9803968at2"/>
<evidence type="ECO:0000259" key="2">
    <source>
        <dbReference type="Pfam" id="PF13193"/>
    </source>
</evidence>
<feature type="domain" description="AMP-binding enzyme C-terminal" evidence="2">
    <location>
        <begin position="428"/>
        <end position="502"/>
    </location>
</feature>
<dbReference type="InterPro" id="IPR000873">
    <property type="entry name" value="AMP-dep_synth/lig_dom"/>
</dbReference>
<dbReference type="GO" id="GO:0016877">
    <property type="term" value="F:ligase activity, forming carbon-sulfur bonds"/>
    <property type="evidence" value="ECO:0007669"/>
    <property type="project" value="UniProtKB-ARBA"/>
</dbReference>
<dbReference type="AlphaFoldDB" id="A0A553YMK9"/>
<feature type="domain" description="AMP-dependent synthetase/ligase" evidence="1">
    <location>
        <begin position="15"/>
        <end position="377"/>
    </location>
</feature>
<dbReference type="PANTHER" id="PTHR43767:SF7">
    <property type="entry name" value="MEDIUM_LONG-CHAIN-FATTY-ACID--COA LIGASE FADD8"/>
    <property type="match status" value="1"/>
</dbReference>
<dbReference type="Pfam" id="PF00501">
    <property type="entry name" value="AMP-binding"/>
    <property type="match status" value="1"/>
</dbReference>
<evidence type="ECO:0000313" key="4">
    <source>
        <dbReference type="Proteomes" id="UP000320888"/>
    </source>
</evidence>
<sequence length="522" mass="54075">MNAPDAPYSDVLLAALRRDPARTALIAADGTEITAGALAATVHRMAAVLADRGVGRGTTVALLSGNAPAVLAARYAANHLGARVVLLYDGLAPATLATLVDSVDAALLLVEPELAATARALLGHLRGPRPAVLTLGPDAYEPPLGDDLLAACAALPKTPEVPGAALPGDDWCIRHTGGTTGVPKGVRMTHAPYARMLTRPMAAAGNPPRFLAATSLAHLAGIFTDAALVAGGTAVLRRGFEAGEVLAAVARHRITHLWALPPLLYRLLDHPDLPTTDLSSLTRVTYGGSPASPSRMRRAAEALGPVLYGEYGQSEALSIAEAVPADLDVVGPGGRLTVGRARPGVEIAVRDGDGRTLGPGEAGEIHVRSAGVMTGYWKQPERSAEVLVGDGWLRTGDIGLLDEEGRLYLLDRAKDVIIVVGGHVHPLEIEDLLHTHPDVAQCDVYGVPTDDGEEVHAAVVAAPGRTVDPEQLRALVVHDKGAMYAPVAFRICDALPLTPVGKPDKVRLRAADGPAAAVAAAP</sequence>
<comment type="caution">
    <text evidence="3">The sequence shown here is derived from an EMBL/GenBank/DDBJ whole genome shotgun (WGS) entry which is preliminary data.</text>
</comment>
<dbReference type="RefSeq" id="WP_143943286.1">
    <property type="nucleotide sequence ID" value="NZ_VKLS01000518.1"/>
</dbReference>
<dbReference type="Gene3D" id="3.30.300.30">
    <property type="match status" value="1"/>
</dbReference>
<protein>
    <submittedName>
        <fullName evidence="3">AMP-binding protein</fullName>
    </submittedName>
</protein>
<organism evidence="3 4">
    <name type="scientific">Streptomyces benahoarensis</name>
    <dbReference type="NCBI Taxonomy" id="2595054"/>
    <lineage>
        <taxon>Bacteria</taxon>
        <taxon>Bacillati</taxon>
        <taxon>Actinomycetota</taxon>
        <taxon>Actinomycetes</taxon>
        <taxon>Kitasatosporales</taxon>
        <taxon>Streptomycetaceae</taxon>
        <taxon>Streptomyces</taxon>
    </lineage>
</organism>
<reference evidence="3 4" key="1">
    <citation type="submission" date="2019-07" db="EMBL/GenBank/DDBJ databases">
        <title>Draft genome for Streptomyces benahoarensis MZ03-48.</title>
        <authorList>
            <person name="Gonzalez-Pimentel J.L."/>
        </authorList>
    </citation>
    <scope>NUCLEOTIDE SEQUENCE [LARGE SCALE GENOMIC DNA]</scope>
    <source>
        <strain evidence="3 4">MZ03-48</strain>
    </source>
</reference>
<dbReference type="SUPFAM" id="SSF56801">
    <property type="entry name" value="Acetyl-CoA synthetase-like"/>
    <property type="match status" value="1"/>
</dbReference>
<dbReference type="InterPro" id="IPR050237">
    <property type="entry name" value="ATP-dep_AMP-bd_enzyme"/>
</dbReference>
<proteinExistence type="predicted"/>